<dbReference type="Proteomes" id="UP000593802">
    <property type="component" value="Chromosome"/>
</dbReference>
<evidence type="ECO:0000313" key="9">
    <source>
        <dbReference type="Proteomes" id="UP000593802"/>
    </source>
</evidence>
<keyword evidence="5 6" id="KW-0472">Membrane</keyword>
<dbReference type="AlphaFoldDB" id="A0A7I8DAF3"/>
<evidence type="ECO:0000256" key="6">
    <source>
        <dbReference type="SAM" id="Phobius"/>
    </source>
</evidence>
<evidence type="ECO:0000256" key="2">
    <source>
        <dbReference type="ARBA" id="ARBA00022448"/>
    </source>
</evidence>
<reference evidence="8 9" key="1">
    <citation type="submission" date="2020-08" db="EMBL/GenBank/DDBJ databases">
        <title>Complete Genome Sequence of Effusibacillus dendaii Strain skT53, Isolated from Farmland soil.</title>
        <authorList>
            <person name="Konishi T."/>
            <person name="Kawasaki H."/>
        </authorList>
    </citation>
    <scope>NUCLEOTIDE SEQUENCE [LARGE SCALE GENOMIC DNA]</scope>
    <source>
        <strain evidence="9">skT53</strain>
    </source>
</reference>
<accession>A0A7I8DAF3</accession>
<proteinExistence type="predicted"/>
<evidence type="ECO:0000313" key="8">
    <source>
        <dbReference type="EMBL" id="BCJ85939.1"/>
    </source>
</evidence>
<evidence type="ECO:0000256" key="1">
    <source>
        <dbReference type="ARBA" id="ARBA00004651"/>
    </source>
</evidence>
<evidence type="ECO:0000259" key="7">
    <source>
        <dbReference type="PROSITE" id="PS50850"/>
    </source>
</evidence>
<dbReference type="GO" id="GO:0022857">
    <property type="term" value="F:transmembrane transporter activity"/>
    <property type="evidence" value="ECO:0007669"/>
    <property type="project" value="InterPro"/>
</dbReference>
<dbReference type="Gene3D" id="1.20.1250.20">
    <property type="entry name" value="MFS general substrate transporter like domains"/>
    <property type="match status" value="1"/>
</dbReference>
<organism evidence="8 9">
    <name type="scientific">Effusibacillus dendaii</name>
    <dbReference type="NCBI Taxonomy" id="2743772"/>
    <lineage>
        <taxon>Bacteria</taxon>
        <taxon>Bacillati</taxon>
        <taxon>Bacillota</taxon>
        <taxon>Bacilli</taxon>
        <taxon>Bacillales</taxon>
        <taxon>Alicyclobacillaceae</taxon>
        <taxon>Effusibacillus</taxon>
    </lineage>
</organism>
<evidence type="ECO:0000256" key="5">
    <source>
        <dbReference type="ARBA" id="ARBA00023136"/>
    </source>
</evidence>
<comment type="subcellular location">
    <subcellularLocation>
        <location evidence="1">Cell membrane</location>
        <topology evidence="1">Multi-pass membrane protein</topology>
    </subcellularLocation>
</comment>
<keyword evidence="9" id="KW-1185">Reference proteome</keyword>
<keyword evidence="3 6" id="KW-0812">Transmembrane</keyword>
<feature type="transmembrane region" description="Helical" evidence="6">
    <location>
        <begin position="33"/>
        <end position="55"/>
    </location>
</feature>
<dbReference type="GO" id="GO:0005886">
    <property type="term" value="C:plasma membrane"/>
    <property type="evidence" value="ECO:0007669"/>
    <property type="project" value="UniProtKB-SubCell"/>
</dbReference>
<dbReference type="PROSITE" id="PS50850">
    <property type="entry name" value="MFS"/>
    <property type="match status" value="1"/>
</dbReference>
<sequence length="87" mass="9441">MEEYGIKRVMVYALTLLAMGAGLSGWMKTTWAFSLLWGLIIGIGTGFTSAVLGVVITNRWFKERKGLVMGILTSSTATGQLVFLPLV</sequence>
<dbReference type="RefSeq" id="WP_200759998.1">
    <property type="nucleotide sequence ID" value="NZ_AP023366.1"/>
</dbReference>
<dbReference type="EMBL" id="AP023366">
    <property type="protein sequence ID" value="BCJ85939.1"/>
    <property type="molecule type" value="Genomic_DNA"/>
</dbReference>
<gene>
    <name evidence="8" type="ORF">skT53_09240</name>
</gene>
<protein>
    <recommendedName>
        <fullName evidence="7">Major facilitator superfamily (MFS) profile domain-containing protein</fullName>
    </recommendedName>
</protein>
<evidence type="ECO:0000256" key="4">
    <source>
        <dbReference type="ARBA" id="ARBA00022989"/>
    </source>
</evidence>
<keyword evidence="4 6" id="KW-1133">Transmembrane helix</keyword>
<dbReference type="KEGG" id="eff:skT53_09240"/>
<name>A0A7I8DAF3_9BACL</name>
<keyword evidence="2" id="KW-0813">Transport</keyword>
<dbReference type="InterPro" id="IPR020846">
    <property type="entry name" value="MFS_dom"/>
</dbReference>
<feature type="domain" description="Major facilitator superfamily (MFS) profile" evidence="7">
    <location>
        <begin position="1"/>
        <end position="87"/>
    </location>
</feature>
<dbReference type="InterPro" id="IPR036259">
    <property type="entry name" value="MFS_trans_sf"/>
</dbReference>
<feature type="transmembrane region" description="Helical" evidence="6">
    <location>
        <begin position="9"/>
        <end position="27"/>
    </location>
</feature>
<evidence type="ECO:0000256" key="3">
    <source>
        <dbReference type="ARBA" id="ARBA00022692"/>
    </source>
</evidence>
<dbReference type="SUPFAM" id="SSF103473">
    <property type="entry name" value="MFS general substrate transporter"/>
    <property type="match status" value="1"/>
</dbReference>